<organism evidence="2 3">
    <name type="scientific">Cardiosporidium cionae</name>
    <dbReference type="NCBI Taxonomy" id="476202"/>
    <lineage>
        <taxon>Eukaryota</taxon>
        <taxon>Sar</taxon>
        <taxon>Alveolata</taxon>
        <taxon>Apicomplexa</taxon>
        <taxon>Aconoidasida</taxon>
        <taxon>Nephromycida</taxon>
        <taxon>Cardiosporidium</taxon>
    </lineage>
</organism>
<keyword evidence="1" id="KW-1133">Transmembrane helix</keyword>
<proteinExistence type="predicted"/>
<accession>A0ABQ7JBK9</accession>
<feature type="transmembrane region" description="Helical" evidence="1">
    <location>
        <begin position="111"/>
        <end position="131"/>
    </location>
</feature>
<comment type="caution">
    <text evidence="2">The sequence shown here is derived from an EMBL/GenBank/DDBJ whole genome shotgun (WGS) entry which is preliminary data.</text>
</comment>
<dbReference type="EMBL" id="JADAQX010000186">
    <property type="protein sequence ID" value="KAF8821387.1"/>
    <property type="molecule type" value="Genomic_DNA"/>
</dbReference>
<gene>
    <name evidence="2" type="ORF">IE077_002090</name>
</gene>
<keyword evidence="3" id="KW-1185">Reference proteome</keyword>
<sequence>MATSRLFNTAAPNCLRVTISQCSHRSVASSLSCYKQMSGSTTAVSMKQPTGSTAVVTDSAYLLETPTIPGIFRAPMDARNPIPAGATGKYRVPLPPRNHPMSNYVNPKLDFLAPLIGTLCFIGPFLIFIHFI</sequence>
<protein>
    <submittedName>
        <fullName evidence="2">Uncharacterized protein</fullName>
    </submittedName>
</protein>
<reference evidence="2 3" key="1">
    <citation type="journal article" date="2020" name="bioRxiv">
        <title>Metabolic contributions of an alphaproteobacterial endosymbiont in the apicomplexan Cardiosporidium cionae.</title>
        <authorList>
            <person name="Hunter E.S."/>
            <person name="Paight C.J."/>
            <person name="Lane C.E."/>
        </authorList>
    </citation>
    <scope>NUCLEOTIDE SEQUENCE [LARGE SCALE GENOMIC DNA]</scope>
    <source>
        <strain evidence="2">ESH_2018</strain>
    </source>
</reference>
<keyword evidence="1" id="KW-0472">Membrane</keyword>
<evidence type="ECO:0000313" key="3">
    <source>
        <dbReference type="Proteomes" id="UP000823046"/>
    </source>
</evidence>
<evidence type="ECO:0000256" key="1">
    <source>
        <dbReference type="SAM" id="Phobius"/>
    </source>
</evidence>
<evidence type="ECO:0000313" key="2">
    <source>
        <dbReference type="EMBL" id="KAF8821387.1"/>
    </source>
</evidence>
<dbReference type="Proteomes" id="UP000823046">
    <property type="component" value="Unassembled WGS sequence"/>
</dbReference>
<name>A0ABQ7JBK9_9APIC</name>
<keyword evidence="1" id="KW-0812">Transmembrane</keyword>